<dbReference type="SUPFAM" id="SSF47413">
    <property type="entry name" value="lambda repressor-like DNA-binding domains"/>
    <property type="match status" value="1"/>
</dbReference>
<dbReference type="Pfam" id="PF02486">
    <property type="entry name" value="Rep_trans"/>
    <property type="match status" value="1"/>
</dbReference>
<dbReference type="PATRIC" id="fig|315405.11.peg.2402"/>
<dbReference type="EMBL" id="LQOF01000410">
    <property type="protein sequence ID" value="KXT64436.1"/>
    <property type="molecule type" value="Genomic_DNA"/>
</dbReference>
<gene>
    <name evidence="2" type="ORF">SGADD02_02066</name>
</gene>
<sequence length="421" mass="49563">MPKKINGSDLKRIRIDLNLTQKQMAALLDINVNTYASYEKGLAKVPDSIIEKFYDEMGRKRLYNFDVSFDWVKIRFKTLDYQKVIREVLQLKISDFFDSPQTFYGYDDMVTLGSIRVLFSHNAKKVDEGTLIEFSGSACREFESFLLKQKRTWQDFFYDCFEFAEDNRGNRELDDFLAFTRVDIAVDELYNPEEGNIDLIDFANRIKDDKITVNHVDSITFDEGLKRIKGKFRNSGLTIYLGSRQSDVYIRFYQKDLEQAVLKDVSADYIREVLGLKNRYEIELHKNRTFQVLSDFANGADLGIMASQMLTNYLIVYDWDNHLDVQWRDLIGFFGGYKFVTKPQTIDYSRSKKWIQKSGGGLLKTMAFESYVKNRDLLGEMVMESKVNDKYEVIMRRIAEEHGLNYEEVLKNVERHYQQEW</sequence>
<evidence type="ECO:0000313" key="2">
    <source>
        <dbReference type="EMBL" id="KXT64436.1"/>
    </source>
</evidence>
<dbReference type="InterPro" id="IPR003491">
    <property type="entry name" value="REP-like_C"/>
</dbReference>
<name>A0A139MKZ8_9STRE</name>
<dbReference type="SMART" id="SM00530">
    <property type="entry name" value="HTH_XRE"/>
    <property type="match status" value="1"/>
</dbReference>
<evidence type="ECO:0000259" key="1">
    <source>
        <dbReference type="PROSITE" id="PS50943"/>
    </source>
</evidence>
<accession>A0A139MKZ8</accession>
<dbReference type="Gene3D" id="1.10.260.40">
    <property type="entry name" value="lambda repressor-like DNA-binding domains"/>
    <property type="match status" value="1"/>
</dbReference>
<dbReference type="InterPro" id="IPR001387">
    <property type="entry name" value="Cro/C1-type_HTH"/>
</dbReference>
<dbReference type="InterPro" id="IPR010982">
    <property type="entry name" value="Lambda_DNA-bd_dom_sf"/>
</dbReference>
<dbReference type="GO" id="GO:0003677">
    <property type="term" value="F:DNA binding"/>
    <property type="evidence" value="ECO:0007669"/>
    <property type="project" value="InterPro"/>
</dbReference>
<dbReference type="InterPro" id="IPR040819">
    <property type="entry name" value="Rol_Rep_N"/>
</dbReference>
<organism evidence="2 3">
    <name type="scientific">Streptococcus gallolyticus</name>
    <dbReference type="NCBI Taxonomy" id="315405"/>
    <lineage>
        <taxon>Bacteria</taxon>
        <taxon>Bacillati</taxon>
        <taxon>Bacillota</taxon>
        <taxon>Bacilli</taxon>
        <taxon>Lactobacillales</taxon>
        <taxon>Streptococcaceae</taxon>
        <taxon>Streptococcus</taxon>
    </lineage>
</organism>
<dbReference type="CDD" id="cd00093">
    <property type="entry name" value="HTH_XRE"/>
    <property type="match status" value="1"/>
</dbReference>
<dbReference type="PROSITE" id="PS50943">
    <property type="entry name" value="HTH_CROC1"/>
    <property type="match status" value="1"/>
</dbReference>
<feature type="domain" description="HTH cro/C1-type" evidence="1">
    <location>
        <begin position="10"/>
        <end position="47"/>
    </location>
</feature>
<comment type="caution">
    <text evidence="2">The sequence shown here is derived from an EMBL/GenBank/DDBJ whole genome shotgun (WGS) entry which is preliminary data.</text>
</comment>
<dbReference type="RefSeq" id="WP_061459192.1">
    <property type="nucleotide sequence ID" value="NZ_KQ968756.1"/>
</dbReference>
<protein>
    <submittedName>
        <fullName evidence="2">Transcriptional regulator, Cro/CI family</fullName>
    </submittedName>
</protein>
<dbReference type="Proteomes" id="UP000070198">
    <property type="component" value="Unassembled WGS sequence"/>
</dbReference>
<dbReference type="AlphaFoldDB" id="A0A139MKZ8"/>
<dbReference type="Pfam" id="PF18106">
    <property type="entry name" value="Rol_Rep_N"/>
    <property type="match status" value="1"/>
</dbReference>
<reference evidence="2 3" key="1">
    <citation type="submission" date="2016-01" db="EMBL/GenBank/DDBJ databases">
        <title>Highly variable Streptococcus oralis are common among viridans streptococci isolated from primates.</title>
        <authorList>
            <person name="Denapaite D."/>
            <person name="Rieger M."/>
            <person name="Koendgen S."/>
            <person name="Brueckner R."/>
            <person name="Ochigava I."/>
            <person name="Kappeler P."/>
            <person name="Maetz-Rensing K."/>
            <person name="Leendertz F."/>
            <person name="Hakenbeck R."/>
        </authorList>
    </citation>
    <scope>NUCLEOTIDE SEQUENCE [LARGE SCALE GENOMIC DNA]</scope>
    <source>
        <strain evidence="2 3">DD02</strain>
    </source>
</reference>
<dbReference type="Pfam" id="PF01381">
    <property type="entry name" value="HTH_3"/>
    <property type="match status" value="1"/>
</dbReference>
<proteinExistence type="predicted"/>
<evidence type="ECO:0000313" key="3">
    <source>
        <dbReference type="Proteomes" id="UP000070198"/>
    </source>
</evidence>